<evidence type="ECO:0000313" key="3">
    <source>
        <dbReference type="EMBL" id="KAJ3477220.1"/>
    </source>
</evidence>
<keyword evidence="4" id="KW-1185">Reference proteome</keyword>
<dbReference type="EMBL" id="JANAWD010000618">
    <property type="protein sequence ID" value="KAJ3477220.1"/>
    <property type="molecule type" value="Genomic_DNA"/>
</dbReference>
<proteinExistence type="predicted"/>
<feature type="domain" description="Oxo-4-hydroxy-4-carboxy-5-ureidoimidazoline decarboxylase" evidence="2">
    <location>
        <begin position="17"/>
        <end position="149"/>
    </location>
</feature>
<dbReference type="Pfam" id="PF09349">
    <property type="entry name" value="OHCU_decarbox"/>
    <property type="match status" value="1"/>
</dbReference>
<dbReference type="PANTHER" id="PTHR37987">
    <property type="entry name" value="CHROMOSOME 9, WHOLE GENOME SHOTGUN SEQUENCE"/>
    <property type="match status" value="1"/>
</dbReference>
<protein>
    <recommendedName>
        <fullName evidence="2">Oxo-4-hydroxy-4-carboxy-5-ureidoimidazoline decarboxylase domain-containing protein</fullName>
    </recommendedName>
</protein>
<dbReference type="InterPro" id="IPR036778">
    <property type="entry name" value="OHCU_decarboxylase_sf"/>
</dbReference>
<sequence length="201" mass="22238">MTALPPINDVLHTSTTNQEVLSDALTILFETTPPINTIYVPKVAEKLEGAGATLSYADIIEISIEVVLSCDREFQARFIECHPRIGQVKKLSQLSSKEQASVETPPQVLARLEHLNACYEFRFPGLRYITFVNGRTRAQIMEEMEDKLRIPRSLSPQEPEVESVGKVSIGGEEWISELERAVEDIASIARARLAALGGTSS</sequence>
<accession>A0AAD5UUY4</accession>
<evidence type="ECO:0000256" key="1">
    <source>
        <dbReference type="ARBA" id="ARBA00022631"/>
    </source>
</evidence>
<comment type="caution">
    <text evidence="3">The sequence shown here is derived from an EMBL/GenBank/DDBJ whole genome shotgun (WGS) entry which is preliminary data.</text>
</comment>
<organism evidence="3 4">
    <name type="scientific">Meripilus lineatus</name>
    <dbReference type="NCBI Taxonomy" id="2056292"/>
    <lineage>
        <taxon>Eukaryota</taxon>
        <taxon>Fungi</taxon>
        <taxon>Dikarya</taxon>
        <taxon>Basidiomycota</taxon>
        <taxon>Agaricomycotina</taxon>
        <taxon>Agaricomycetes</taxon>
        <taxon>Polyporales</taxon>
        <taxon>Meripilaceae</taxon>
        <taxon>Meripilus</taxon>
    </lineage>
</organism>
<name>A0AAD5UUY4_9APHY</name>
<dbReference type="SUPFAM" id="SSF158694">
    <property type="entry name" value="UraD-Like"/>
    <property type="match status" value="1"/>
</dbReference>
<dbReference type="PANTHER" id="PTHR37987:SF1">
    <property type="entry name" value="OXO-4-HYDROXY-4-CARBOXY-5-UREIDOIMIDAZOLINE DECARBOXYLASE DOMAIN-CONTAINING PROTEIN"/>
    <property type="match status" value="1"/>
</dbReference>
<gene>
    <name evidence="3" type="ORF">NLI96_g10617</name>
</gene>
<dbReference type="Proteomes" id="UP001212997">
    <property type="component" value="Unassembled WGS sequence"/>
</dbReference>
<reference evidence="3" key="1">
    <citation type="submission" date="2022-07" db="EMBL/GenBank/DDBJ databases">
        <title>Genome Sequence of Physisporinus lineatus.</title>
        <authorList>
            <person name="Buettner E."/>
        </authorList>
    </citation>
    <scope>NUCLEOTIDE SEQUENCE</scope>
    <source>
        <strain evidence="3">VT162</strain>
    </source>
</reference>
<dbReference type="AlphaFoldDB" id="A0AAD5UUY4"/>
<dbReference type="Gene3D" id="1.10.3330.10">
    <property type="entry name" value="Oxo-4-hydroxy-4-carboxy-5-ureidoimidazoline decarboxylase"/>
    <property type="match status" value="1"/>
</dbReference>
<dbReference type="InterPro" id="IPR018020">
    <property type="entry name" value="OHCU_decarboxylase"/>
</dbReference>
<evidence type="ECO:0000259" key="2">
    <source>
        <dbReference type="Pfam" id="PF09349"/>
    </source>
</evidence>
<keyword evidence="1" id="KW-0659">Purine metabolism</keyword>
<evidence type="ECO:0000313" key="4">
    <source>
        <dbReference type="Proteomes" id="UP001212997"/>
    </source>
</evidence>
<dbReference type="GO" id="GO:0006144">
    <property type="term" value="P:purine nucleobase metabolic process"/>
    <property type="evidence" value="ECO:0007669"/>
    <property type="project" value="UniProtKB-KW"/>
</dbReference>